<proteinExistence type="predicted"/>
<reference evidence="3 4" key="1">
    <citation type="submission" date="2019-09" db="EMBL/GenBank/DDBJ databases">
        <title>Distinct polysaccharide growth profiles of human intestinal Prevotella copri isolates.</title>
        <authorList>
            <person name="Fehlner-Peach H."/>
            <person name="Magnabosco C."/>
            <person name="Raghavan V."/>
            <person name="Scher J.U."/>
            <person name="Tett A."/>
            <person name="Cox L.M."/>
            <person name="Gottsegen C."/>
            <person name="Watters A."/>
            <person name="Wiltshire- Gordon J.D."/>
            <person name="Segata N."/>
            <person name="Bonneau R."/>
            <person name="Littman D.R."/>
        </authorList>
    </citation>
    <scope>NUCLEOTIDE SEQUENCE [LARGE SCALE GENOMIC DNA]</scope>
    <source>
        <strain evidence="4">iA622</strain>
    </source>
</reference>
<keyword evidence="2" id="KW-0812">Transmembrane</keyword>
<evidence type="ECO:0000256" key="1">
    <source>
        <dbReference type="SAM" id="MobiDB-lite"/>
    </source>
</evidence>
<evidence type="ECO:0000256" key="2">
    <source>
        <dbReference type="SAM" id="Phobius"/>
    </source>
</evidence>
<gene>
    <name evidence="3" type="ORF">F7D73_08715</name>
</gene>
<protein>
    <submittedName>
        <fullName evidence="3">Mechanosensitive ion channel protein MscS</fullName>
    </submittedName>
</protein>
<feature type="region of interest" description="Disordered" evidence="1">
    <location>
        <begin position="1"/>
        <end position="25"/>
    </location>
</feature>
<accession>A0A6G1U0F3</accession>
<keyword evidence="2" id="KW-0472">Membrane</keyword>
<feature type="compositionally biased region" description="Polar residues" evidence="1">
    <location>
        <begin position="1"/>
        <end position="17"/>
    </location>
</feature>
<organism evidence="3 4">
    <name type="scientific">Segatella copri</name>
    <dbReference type="NCBI Taxonomy" id="165179"/>
    <lineage>
        <taxon>Bacteria</taxon>
        <taxon>Pseudomonadati</taxon>
        <taxon>Bacteroidota</taxon>
        <taxon>Bacteroidia</taxon>
        <taxon>Bacteroidales</taxon>
        <taxon>Prevotellaceae</taxon>
        <taxon>Segatella</taxon>
    </lineage>
</organism>
<dbReference type="Proteomes" id="UP000480425">
    <property type="component" value="Unassembled WGS sequence"/>
</dbReference>
<comment type="caution">
    <text evidence="3">The sequence shown here is derived from an EMBL/GenBank/DDBJ whole genome shotgun (WGS) entry which is preliminary data.</text>
</comment>
<dbReference type="AlphaFoldDB" id="A0A6G1U0F3"/>
<sequence>MQTEQAENSKQQEQPKTSYAVRPDHRHHRRLAYSDQNNMLQIRNYLNIAFMLLAIIGVVIWTQLDDYHTLAAIVLILGVAIKIAEVCIRLFKK</sequence>
<evidence type="ECO:0000313" key="4">
    <source>
        <dbReference type="Proteomes" id="UP000480425"/>
    </source>
</evidence>
<evidence type="ECO:0000313" key="3">
    <source>
        <dbReference type="EMBL" id="MQN81033.1"/>
    </source>
</evidence>
<keyword evidence="2" id="KW-1133">Transmembrane helix</keyword>
<dbReference type="EMBL" id="VZCB01000073">
    <property type="protein sequence ID" value="MQN81033.1"/>
    <property type="molecule type" value="Genomic_DNA"/>
</dbReference>
<feature type="transmembrane region" description="Helical" evidence="2">
    <location>
        <begin position="70"/>
        <end position="91"/>
    </location>
</feature>
<feature type="transmembrane region" description="Helical" evidence="2">
    <location>
        <begin position="45"/>
        <end position="64"/>
    </location>
</feature>
<name>A0A6G1U0F3_9BACT</name>